<dbReference type="InterPro" id="IPR001633">
    <property type="entry name" value="EAL_dom"/>
</dbReference>
<dbReference type="PROSITE" id="PS50887">
    <property type="entry name" value="GGDEF"/>
    <property type="match status" value="1"/>
</dbReference>
<dbReference type="Pfam" id="PF00990">
    <property type="entry name" value="GGDEF"/>
    <property type="match status" value="1"/>
</dbReference>
<dbReference type="InterPro" id="IPR043128">
    <property type="entry name" value="Rev_trsase/Diguanyl_cyclase"/>
</dbReference>
<sequence>MKKLKRTADLRLIGGSILVAIIFVTLTTSIMSTAVDHWIRHDAQIETTGLASALQKRLPQLEAIIGGSFPGESDAAVLQLIQSLGRSSHVTLATRDGEPVLVLTGGQVLPASGQEGRIHAGNAGTPYTQIKTVKENGTVSVVAVTAMVLQHQGRPVGILETRIDETALAGSFRQDLLVASIILASVLGIAFAIGYFWLNEAVRSRNASEERAEFLASHDGLTGLLNRSAFQMKLDAALARLGPDEAIALHHLDIDRFKRINDDLGEEGADKLIRLAALRLRDQVRPCDILARLGGDELVIAQCGITRPEQAEAFGHRLAERLSEPYALEGREIRISVSIGCSLAPLHARQAHDLMIKAGMALQFIKTTGQRGFGIFRETMEEELVGRRDLEGLVRSALQKNLFSLQFQPIMSLPRGRICGFEALLRLTSEAGTPVSPELFIPVAEELGLLPETGEWVLNKACETAAGWPDGISAAVNLSPSQFATGSLPSQVQAALTASGLAPERLELEITEGILLKDTDAILQQLTELKALGVTIVMDDFGTGYSSLSYLWRFPFDKLKIDRSFMEAYSHSGETIQQILKAIVALGRALKMQVTIEGIETVFHARAVKDLAIDNLQGYLFGKPMADVEIPNAMLKDFVKTMNLPSDAAGPARTASSPEHKATIAG</sequence>
<keyword evidence="5" id="KW-1185">Reference proteome</keyword>
<feature type="transmembrane region" description="Helical" evidence="1">
    <location>
        <begin position="176"/>
        <end position="198"/>
    </location>
</feature>
<dbReference type="CDD" id="cd01948">
    <property type="entry name" value="EAL"/>
    <property type="match status" value="1"/>
</dbReference>
<dbReference type="CDD" id="cd01949">
    <property type="entry name" value="GGDEF"/>
    <property type="match status" value="1"/>
</dbReference>
<dbReference type="Gene3D" id="3.20.20.450">
    <property type="entry name" value="EAL domain"/>
    <property type="match status" value="1"/>
</dbReference>
<dbReference type="PANTHER" id="PTHR44757:SF2">
    <property type="entry name" value="BIOFILM ARCHITECTURE MAINTENANCE PROTEIN MBAA"/>
    <property type="match status" value="1"/>
</dbReference>
<evidence type="ECO:0000259" key="2">
    <source>
        <dbReference type="PROSITE" id="PS50883"/>
    </source>
</evidence>
<accession>A0ABU7ZQN0</accession>
<evidence type="ECO:0000256" key="1">
    <source>
        <dbReference type="SAM" id="Phobius"/>
    </source>
</evidence>
<dbReference type="RefSeq" id="WP_334252134.1">
    <property type="nucleotide sequence ID" value="NZ_JBAKBE010000008.1"/>
</dbReference>
<keyword evidence="1" id="KW-0812">Transmembrane</keyword>
<dbReference type="SMART" id="SM00052">
    <property type="entry name" value="EAL"/>
    <property type="match status" value="1"/>
</dbReference>
<dbReference type="PANTHER" id="PTHR44757">
    <property type="entry name" value="DIGUANYLATE CYCLASE DGCP"/>
    <property type="match status" value="1"/>
</dbReference>
<dbReference type="Pfam" id="PF00563">
    <property type="entry name" value="EAL"/>
    <property type="match status" value="1"/>
</dbReference>
<protein>
    <submittedName>
        <fullName evidence="4">EAL domain-containing protein</fullName>
    </submittedName>
</protein>
<gene>
    <name evidence="4" type="ORF">V6L76_13935</name>
</gene>
<dbReference type="InterPro" id="IPR000160">
    <property type="entry name" value="GGDEF_dom"/>
</dbReference>
<comment type="caution">
    <text evidence="4">The sequence shown here is derived from an EMBL/GenBank/DDBJ whole genome shotgun (WGS) entry which is preliminary data.</text>
</comment>
<proteinExistence type="predicted"/>
<evidence type="ECO:0000259" key="3">
    <source>
        <dbReference type="PROSITE" id="PS50887"/>
    </source>
</evidence>
<dbReference type="SUPFAM" id="SSF141868">
    <property type="entry name" value="EAL domain-like"/>
    <property type="match status" value="1"/>
</dbReference>
<name>A0ABU7ZQN0_9HYPH</name>
<organism evidence="4 5">
    <name type="scientific">Pannonibacter anstelovis</name>
    <dbReference type="NCBI Taxonomy" id="3121537"/>
    <lineage>
        <taxon>Bacteria</taxon>
        <taxon>Pseudomonadati</taxon>
        <taxon>Pseudomonadota</taxon>
        <taxon>Alphaproteobacteria</taxon>
        <taxon>Hyphomicrobiales</taxon>
        <taxon>Stappiaceae</taxon>
        <taxon>Pannonibacter</taxon>
    </lineage>
</organism>
<dbReference type="Gene3D" id="3.30.70.270">
    <property type="match status" value="1"/>
</dbReference>
<feature type="domain" description="GGDEF" evidence="3">
    <location>
        <begin position="245"/>
        <end position="378"/>
    </location>
</feature>
<evidence type="ECO:0000313" key="4">
    <source>
        <dbReference type="EMBL" id="MEH0097362.1"/>
    </source>
</evidence>
<dbReference type="NCBIfam" id="TIGR00254">
    <property type="entry name" value="GGDEF"/>
    <property type="match status" value="1"/>
</dbReference>
<feature type="domain" description="EAL" evidence="2">
    <location>
        <begin position="387"/>
        <end position="638"/>
    </location>
</feature>
<keyword evidence="1" id="KW-0472">Membrane</keyword>
<dbReference type="EMBL" id="JBAKBE010000008">
    <property type="protein sequence ID" value="MEH0097362.1"/>
    <property type="molecule type" value="Genomic_DNA"/>
</dbReference>
<keyword evidence="1" id="KW-1133">Transmembrane helix</keyword>
<dbReference type="InterPro" id="IPR052155">
    <property type="entry name" value="Biofilm_reg_signaling"/>
</dbReference>
<reference evidence="4 5" key="1">
    <citation type="submission" date="2024-02" db="EMBL/GenBank/DDBJ databases">
        <title>A new putative Pannonibacter species isolated from two cases of bloodstream infections in paediatric patients.</title>
        <authorList>
            <person name="Castellana S."/>
            <person name="De Laurentiis V."/>
            <person name="Grassi M."/>
            <person name="De Leonardis F."/>
            <person name="Mosca A."/>
            <person name="De Carlo C."/>
            <person name="Sparapano E."/>
            <person name="Ronga L."/>
            <person name="Santacroce L."/>
            <person name="Chironna M."/>
            <person name="De Robertis A."/>
            <person name="Bianco A."/>
            <person name="Del Sambro L."/>
            <person name="Capozzi L."/>
            <person name="Parisi A."/>
        </authorList>
    </citation>
    <scope>NUCLEOTIDE SEQUENCE [LARGE SCALE GENOMIC DNA]</scope>
    <source>
        <strain evidence="4 5">Pt2</strain>
    </source>
</reference>
<dbReference type="SMART" id="SM00267">
    <property type="entry name" value="GGDEF"/>
    <property type="match status" value="1"/>
</dbReference>
<evidence type="ECO:0000313" key="5">
    <source>
        <dbReference type="Proteomes" id="UP001380822"/>
    </source>
</evidence>
<dbReference type="PROSITE" id="PS50883">
    <property type="entry name" value="EAL"/>
    <property type="match status" value="1"/>
</dbReference>
<dbReference type="SUPFAM" id="SSF55073">
    <property type="entry name" value="Nucleotide cyclase"/>
    <property type="match status" value="1"/>
</dbReference>
<dbReference type="InterPro" id="IPR035919">
    <property type="entry name" value="EAL_sf"/>
</dbReference>
<dbReference type="Proteomes" id="UP001380822">
    <property type="component" value="Unassembled WGS sequence"/>
</dbReference>
<dbReference type="InterPro" id="IPR029787">
    <property type="entry name" value="Nucleotide_cyclase"/>
</dbReference>
<feature type="transmembrane region" description="Helical" evidence="1">
    <location>
        <begin position="12"/>
        <end position="31"/>
    </location>
</feature>